<sequence>MEYCYLFITSTSRPFTNRSACKDTRRRVMLWNNRTGTDNCERGPRFVFTSQTHFWNSPLPLSVQHLPNGPHSCTAPSGERHHRRLRVVAGEECRLGIMTTPERPVLAQPEKWNVQSPVSVQGRAAGFSSEESRRREIVVSRNNINSS</sequence>
<accession>A0A8J6LFC0</accession>
<evidence type="ECO:0000313" key="1">
    <source>
        <dbReference type="EMBL" id="KAH0810561.1"/>
    </source>
</evidence>
<comment type="caution">
    <text evidence="1">The sequence shown here is derived from an EMBL/GenBank/DDBJ whole genome shotgun (WGS) entry which is preliminary data.</text>
</comment>
<dbReference type="EMBL" id="JABDTM020027420">
    <property type="protein sequence ID" value="KAH0810561.1"/>
    <property type="molecule type" value="Genomic_DNA"/>
</dbReference>
<gene>
    <name evidence="1" type="ORF">GEV33_012229</name>
</gene>
<dbReference type="Proteomes" id="UP000719412">
    <property type="component" value="Unassembled WGS sequence"/>
</dbReference>
<proteinExistence type="predicted"/>
<reference evidence="1" key="2">
    <citation type="submission" date="2021-08" db="EMBL/GenBank/DDBJ databases">
        <authorList>
            <person name="Eriksson T."/>
        </authorList>
    </citation>
    <scope>NUCLEOTIDE SEQUENCE</scope>
    <source>
        <strain evidence="1">Stoneville</strain>
        <tissue evidence="1">Whole head</tissue>
    </source>
</reference>
<keyword evidence="2" id="KW-1185">Reference proteome</keyword>
<evidence type="ECO:0000313" key="2">
    <source>
        <dbReference type="Proteomes" id="UP000719412"/>
    </source>
</evidence>
<organism evidence="1 2">
    <name type="scientific">Tenebrio molitor</name>
    <name type="common">Yellow mealworm beetle</name>
    <dbReference type="NCBI Taxonomy" id="7067"/>
    <lineage>
        <taxon>Eukaryota</taxon>
        <taxon>Metazoa</taxon>
        <taxon>Ecdysozoa</taxon>
        <taxon>Arthropoda</taxon>
        <taxon>Hexapoda</taxon>
        <taxon>Insecta</taxon>
        <taxon>Pterygota</taxon>
        <taxon>Neoptera</taxon>
        <taxon>Endopterygota</taxon>
        <taxon>Coleoptera</taxon>
        <taxon>Polyphaga</taxon>
        <taxon>Cucujiformia</taxon>
        <taxon>Tenebrionidae</taxon>
        <taxon>Tenebrio</taxon>
    </lineage>
</organism>
<protein>
    <submittedName>
        <fullName evidence="1">Uncharacterized protein</fullName>
    </submittedName>
</protein>
<reference evidence="1" key="1">
    <citation type="journal article" date="2020" name="J Insects Food Feed">
        <title>The yellow mealworm (Tenebrio molitor) genome: a resource for the emerging insects as food and feed industry.</title>
        <authorList>
            <person name="Eriksson T."/>
            <person name="Andere A."/>
            <person name="Kelstrup H."/>
            <person name="Emery V."/>
            <person name="Picard C."/>
        </authorList>
    </citation>
    <scope>NUCLEOTIDE SEQUENCE</scope>
    <source>
        <strain evidence="1">Stoneville</strain>
        <tissue evidence="1">Whole head</tissue>
    </source>
</reference>
<dbReference type="AlphaFoldDB" id="A0A8J6LFC0"/>
<name>A0A8J6LFC0_TENMO</name>